<organism evidence="1 2">
    <name type="scientific">Candidatus Methanogaster sp</name>
    <dbReference type="NCBI Taxonomy" id="3386292"/>
    <lineage>
        <taxon>Archaea</taxon>
        <taxon>Methanobacteriati</taxon>
        <taxon>Methanobacteriota</taxon>
        <taxon>Stenosarchaea group</taxon>
        <taxon>Methanomicrobia</taxon>
        <taxon>Methanosarcinales</taxon>
        <taxon>ANME-2 cluster</taxon>
        <taxon>Candidatus Methanogasteraceae</taxon>
        <taxon>Candidatus Methanogaster</taxon>
    </lineage>
</organism>
<reference evidence="1" key="1">
    <citation type="submission" date="2018-01" db="EMBL/GenBank/DDBJ databases">
        <authorList>
            <person name="Krukenberg V."/>
        </authorList>
    </citation>
    <scope>NUCLEOTIDE SEQUENCE</scope>
    <source>
        <strain evidence="1">E20ANME2</strain>
    </source>
</reference>
<protein>
    <submittedName>
        <fullName evidence="1">Uncharacterized protein</fullName>
    </submittedName>
</protein>
<name>A0AC61L1Y1_9EURY</name>
<proteinExistence type="predicted"/>
<evidence type="ECO:0000313" key="2">
    <source>
        <dbReference type="Proteomes" id="UP000248329"/>
    </source>
</evidence>
<evidence type="ECO:0000313" key="1">
    <source>
        <dbReference type="EMBL" id="PXF60473.1"/>
    </source>
</evidence>
<dbReference type="EMBL" id="PQXF01000016">
    <property type="protein sequence ID" value="PXF60473.1"/>
    <property type="molecule type" value="Genomic_DNA"/>
</dbReference>
<accession>A0AC61L1Y1</accession>
<dbReference type="Proteomes" id="UP000248329">
    <property type="component" value="Unassembled WGS sequence"/>
</dbReference>
<gene>
    <name evidence="1" type="ORF">C4B59_09375</name>
</gene>
<sequence>MSESTIGDAAKLVYLVDRLENVSPQVGKTVVQKMMFLLDKKGVVNYDYSLYHYGPYSPAVGNDLNYVEFLDGVEIHWIKNEGYFITPGSSAASLEESLSVEEKGTIDGVVKNFGQMRALDLSLLATVLYFWDRFEGDADGLTTAVKSVKPQYSEEDIREKIRLLNLKFFGKSG</sequence>
<comment type="caution">
    <text evidence="1">The sequence shown here is derived from an EMBL/GenBank/DDBJ whole genome shotgun (WGS) entry which is preliminary data.</text>
</comment>